<comment type="caution">
    <text evidence="2">The sequence shown here is derived from an EMBL/GenBank/DDBJ whole genome shotgun (WGS) entry which is preliminary data.</text>
</comment>
<dbReference type="RefSeq" id="WP_343066857.1">
    <property type="nucleotide sequence ID" value="NZ_JACIIZ010000002.1"/>
</dbReference>
<protein>
    <submittedName>
        <fullName evidence="2">Pimeloyl-ACP methyl ester carboxylesterase</fullName>
    </submittedName>
</protein>
<dbReference type="InterPro" id="IPR000073">
    <property type="entry name" value="AB_hydrolase_1"/>
</dbReference>
<keyword evidence="3" id="KW-1185">Reference proteome</keyword>
<dbReference type="PRINTS" id="PR00111">
    <property type="entry name" value="ABHYDROLASE"/>
</dbReference>
<name>A0A7X0AVJ8_9PROT</name>
<proteinExistence type="predicted"/>
<dbReference type="InterPro" id="IPR050266">
    <property type="entry name" value="AB_hydrolase_sf"/>
</dbReference>
<dbReference type="Pfam" id="PF12697">
    <property type="entry name" value="Abhydrolase_6"/>
    <property type="match status" value="1"/>
</dbReference>
<feature type="domain" description="AB hydrolase-1" evidence="1">
    <location>
        <begin position="2"/>
        <end position="217"/>
    </location>
</feature>
<evidence type="ECO:0000259" key="1">
    <source>
        <dbReference type="Pfam" id="PF12697"/>
    </source>
</evidence>
<dbReference type="InterPro" id="IPR029058">
    <property type="entry name" value="AB_hydrolase_fold"/>
</dbReference>
<organism evidence="2 3">
    <name type="scientific">Nitrospirillum iridis</name>
    <dbReference type="NCBI Taxonomy" id="765888"/>
    <lineage>
        <taxon>Bacteria</taxon>
        <taxon>Pseudomonadati</taxon>
        <taxon>Pseudomonadota</taxon>
        <taxon>Alphaproteobacteria</taxon>
        <taxon>Rhodospirillales</taxon>
        <taxon>Azospirillaceae</taxon>
        <taxon>Nitrospirillum</taxon>
    </lineage>
</organism>
<dbReference type="AlphaFoldDB" id="A0A7X0AVJ8"/>
<evidence type="ECO:0000313" key="2">
    <source>
        <dbReference type="EMBL" id="MBB6250487.1"/>
    </source>
</evidence>
<dbReference type="SUPFAM" id="SSF53474">
    <property type="entry name" value="alpha/beta-Hydrolases"/>
    <property type="match status" value="1"/>
</dbReference>
<accession>A0A7X0AVJ8</accession>
<dbReference type="Gene3D" id="3.40.50.1820">
    <property type="entry name" value="alpha/beta hydrolase"/>
    <property type="match status" value="1"/>
</dbReference>
<dbReference type="PANTHER" id="PTHR43798:SF29">
    <property type="entry name" value="AB HYDROLASE-1 DOMAIN-CONTAINING PROTEIN"/>
    <property type="match status" value="1"/>
</dbReference>
<sequence>MILLPGLLCDAALWRHQVRDLADLADVRVADLTGAESMADLAAGVLASAPARFSLAALSMGGYVAQEIMRQAGDRVERLALMDTSARPDSPEQRRRRQGLLALARTGKFRGVTPRLLPQLLHPDHQADPAIAGEVMAMADRVGRDAFIRQQGAILGRPDGRPDLAAIRCPTLVVVGGQDQVTPVAWAEEMASGIAGARLAVVDRCGHLPPLEQPGETTRLMREWLRPE</sequence>
<evidence type="ECO:0000313" key="3">
    <source>
        <dbReference type="Proteomes" id="UP000539175"/>
    </source>
</evidence>
<dbReference type="PANTHER" id="PTHR43798">
    <property type="entry name" value="MONOACYLGLYCEROL LIPASE"/>
    <property type="match status" value="1"/>
</dbReference>
<gene>
    <name evidence="2" type="ORF">FHS74_001028</name>
</gene>
<dbReference type="Proteomes" id="UP000539175">
    <property type="component" value="Unassembled WGS sequence"/>
</dbReference>
<dbReference type="EMBL" id="JACIIZ010000002">
    <property type="protein sequence ID" value="MBB6250487.1"/>
    <property type="molecule type" value="Genomic_DNA"/>
</dbReference>
<reference evidence="2 3" key="1">
    <citation type="submission" date="2020-08" db="EMBL/GenBank/DDBJ databases">
        <title>Genomic Encyclopedia of Type Strains, Phase IV (KMG-IV): sequencing the most valuable type-strain genomes for metagenomic binning, comparative biology and taxonomic classification.</title>
        <authorList>
            <person name="Goeker M."/>
        </authorList>
    </citation>
    <scope>NUCLEOTIDE SEQUENCE [LARGE SCALE GENOMIC DNA]</scope>
    <source>
        <strain evidence="2 3">DSM 22198</strain>
    </source>
</reference>